<evidence type="ECO:0000256" key="1">
    <source>
        <dbReference type="SAM" id="Phobius"/>
    </source>
</evidence>
<feature type="transmembrane region" description="Helical" evidence="1">
    <location>
        <begin position="290"/>
        <end position="311"/>
    </location>
</feature>
<dbReference type="Pfam" id="PF10326">
    <property type="entry name" value="7TM_GPCR_Str"/>
    <property type="match status" value="1"/>
</dbReference>
<dbReference type="Pfam" id="PF10319">
    <property type="entry name" value="7TM_GPCR_Srj"/>
    <property type="match status" value="1"/>
</dbReference>
<feature type="transmembrane region" description="Helical" evidence="1">
    <location>
        <begin position="109"/>
        <end position="133"/>
    </location>
</feature>
<keyword evidence="1" id="KW-1133">Transmembrane helix</keyword>
<proteinExistence type="predicted"/>
<evidence type="ECO:0000313" key="2">
    <source>
        <dbReference type="Proteomes" id="UP000887575"/>
    </source>
</evidence>
<evidence type="ECO:0008006" key="4">
    <source>
        <dbReference type="Google" id="ProtNLM"/>
    </source>
</evidence>
<reference evidence="3" key="1">
    <citation type="submission" date="2024-02" db="UniProtKB">
        <authorList>
            <consortium name="WormBaseParasite"/>
        </authorList>
    </citation>
    <scope>IDENTIFICATION</scope>
</reference>
<sequence>MNSDFQSKVIYGSCALGLLANGLLLFFIYTDKSPSLNILFFWLIPGILYGYSDIGNCRKRPGNGYQRILAIITFYNIYYSLVHCITDMGFVTERDGFIMFSKTFSKFHYWWASTMATLIYVDAFTMSISLLLIHGLYRYATITGRWLALFQRWKFIVCIVIAHFFFRYLLVCRFHVLNESNTREKPSKQRIPSSDVQRERGPTRVYGPDLYVNEFKWRHGSICILGFRLTRFIRASIISERAKKMNFQLMRLFIIQAVAPLLFEYLPSFLNVYAGPLCFMGFPFYADLGYYIPIFVSFYPFMDALMVFVGFRDYRNRFLSSRVFRVAKLLKGSKIFASYASENQN</sequence>
<dbReference type="InterPro" id="IPR019428">
    <property type="entry name" value="7TM_GPCR_serpentine_rcpt_Str"/>
</dbReference>
<feature type="transmembrane region" description="Helical" evidence="1">
    <location>
        <begin position="64"/>
        <end position="81"/>
    </location>
</feature>
<feature type="transmembrane region" description="Helical" evidence="1">
    <location>
        <begin position="9"/>
        <end position="29"/>
    </location>
</feature>
<organism evidence="2 3">
    <name type="scientific">Mesorhabditis belari</name>
    <dbReference type="NCBI Taxonomy" id="2138241"/>
    <lineage>
        <taxon>Eukaryota</taxon>
        <taxon>Metazoa</taxon>
        <taxon>Ecdysozoa</taxon>
        <taxon>Nematoda</taxon>
        <taxon>Chromadorea</taxon>
        <taxon>Rhabditida</taxon>
        <taxon>Rhabditina</taxon>
        <taxon>Rhabditomorpha</taxon>
        <taxon>Rhabditoidea</taxon>
        <taxon>Rhabditidae</taxon>
        <taxon>Mesorhabditinae</taxon>
        <taxon>Mesorhabditis</taxon>
    </lineage>
</organism>
<feature type="transmembrane region" description="Helical" evidence="1">
    <location>
        <begin position="35"/>
        <end position="52"/>
    </location>
</feature>
<dbReference type="PANTHER" id="PTHR22943:SF248">
    <property type="entry name" value="SEVEN TM RECEPTOR"/>
    <property type="match status" value="1"/>
</dbReference>
<feature type="transmembrane region" description="Helical" evidence="1">
    <location>
        <begin position="249"/>
        <end position="270"/>
    </location>
</feature>
<dbReference type="WBParaSite" id="MBELARI_LOCUS6992">
    <property type="protein sequence ID" value="MBELARI_LOCUS6992"/>
    <property type="gene ID" value="MBELARI_LOCUS6992"/>
</dbReference>
<protein>
    <recommendedName>
        <fullName evidence="4">G protein-coupled receptor</fullName>
    </recommendedName>
</protein>
<dbReference type="Proteomes" id="UP000887575">
    <property type="component" value="Unassembled WGS sequence"/>
</dbReference>
<name>A0AAF3JAL9_9BILA</name>
<evidence type="ECO:0000313" key="3">
    <source>
        <dbReference type="WBParaSite" id="MBELARI_LOCUS6992"/>
    </source>
</evidence>
<keyword evidence="1" id="KW-0812">Transmembrane</keyword>
<keyword evidence="2" id="KW-1185">Reference proteome</keyword>
<dbReference type="PANTHER" id="PTHR22943">
    <property type="entry name" value="7-TRANSMEMBRANE DOMAIN RECEPTOR C.ELEGANS"/>
    <property type="match status" value="1"/>
</dbReference>
<keyword evidence="1" id="KW-0472">Membrane</keyword>
<dbReference type="AlphaFoldDB" id="A0AAF3JAL9"/>
<accession>A0AAF3JAL9</accession>
<dbReference type="InterPro" id="IPR019423">
    <property type="entry name" value="7TM_GPCR_serpentine_rcpt_Srj"/>
</dbReference>